<keyword evidence="3" id="KW-0812">Transmembrane</keyword>
<dbReference type="InterPro" id="IPR050327">
    <property type="entry name" value="Proton-linked_MCT"/>
</dbReference>
<feature type="transmembrane region" description="Helical" evidence="3">
    <location>
        <begin position="82"/>
        <end position="102"/>
    </location>
</feature>
<feature type="transmembrane region" description="Helical" evidence="3">
    <location>
        <begin position="145"/>
        <end position="164"/>
    </location>
</feature>
<keyword evidence="3" id="KW-0472">Membrane</keyword>
<accession>A0A317VGS1</accession>
<gene>
    <name evidence="4" type="ORF">BO70DRAFT_381532</name>
</gene>
<feature type="transmembrane region" description="Helical" evidence="3">
    <location>
        <begin position="114"/>
        <end position="133"/>
    </location>
</feature>
<dbReference type="AlphaFoldDB" id="A0A317VGS1"/>
<name>A0A317VGS1_9EURO</name>
<dbReference type="Pfam" id="PF07690">
    <property type="entry name" value="MFS_1"/>
    <property type="match status" value="1"/>
</dbReference>
<reference evidence="4 5" key="1">
    <citation type="submission" date="2016-12" db="EMBL/GenBank/DDBJ databases">
        <title>The genomes of Aspergillus section Nigri reveals drivers in fungal speciation.</title>
        <authorList>
            <consortium name="DOE Joint Genome Institute"/>
            <person name="Vesth T.C."/>
            <person name="Nybo J."/>
            <person name="Theobald S."/>
            <person name="Brandl J."/>
            <person name="Frisvad J.C."/>
            <person name="Nielsen K.F."/>
            <person name="Lyhne E.K."/>
            <person name="Kogle M.E."/>
            <person name="Kuo A."/>
            <person name="Riley R."/>
            <person name="Clum A."/>
            <person name="Nolan M."/>
            <person name="Lipzen A."/>
            <person name="Salamov A."/>
            <person name="Henrissat B."/>
            <person name="Wiebenga A."/>
            <person name="De Vries R.P."/>
            <person name="Grigoriev I.V."/>
            <person name="Mortensen U.H."/>
            <person name="Andersen M.R."/>
            <person name="Baker S.E."/>
        </authorList>
    </citation>
    <scope>NUCLEOTIDE SEQUENCE [LARGE SCALE GENOMIC DNA]</scope>
    <source>
        <strain evidence="4 5">CBS 117.55</strain>
    </source>
</reference>
<dbReference type="SUPFAM" id="SSF103473">
    <property type="entry name" value="MFS general substrate transporter"/>
    <property type="match status" value="1"/>
</dbReference>
<dbReference type="GO" id="GO:0022857">
    <property type="term" value="F:transmembrane transporter activity"/>
    <property type="evidence" value="ECO:0007669"/>
    <property type="project" value="InterPro"/>
</dbReference>
<comment type="subcellular location">
    <subcellularLocation>
        <location evidence="1">Membrane</location>
        <topology evidence="1">Multi-pass membrane protein</topology>
    </subcellularLocation>
</comment>
<organism evidence="4 5">
    <name type="scientific">Aspergillus heteromorphus CBS 117.55</name>
    <dbReference type="NCBI Taxonomy" id="1448321"/>
    <lineage>
        <taxon>Eukaryota</taxon>
        <taxon>Fungi</taxon>
        <taxon>Dikarya</taxon>
        <taxon>Ascomycota</taxon>
        <taxon>Pezizomycotina</taxon>
        <taxon>Eurotiomycetes</taxon>
        <taxon>Eurotiomycetidae</taxon>
        <taxon>Eurotiales</taxon>
        <taxon>Aspergillaceae</taxon>
        <taxon>Aspergillus</taxon>
        <taxon>Aspergillus subgen. Circumdati</taxon>
    </lineage>
</organism>
<evidence type="ECO:0008006" key="6">
    <source>
        <dbReference type="Google" id="ProtNLM"/>
    </source>
</evidence>
<dbReference type="OrthoDB" id="5667at2759"/>
<dbReference type="VEuPathDB" id="FungiDB:BO70DRAFT_381532"/>
<feature type="transmembrane region" description="Helical" evidence="3">
    <location>
        <begin position="27"/>
        <end position="47"/>
    </location>
</feature>
<dbReference type="PANTHER" id="PTHR11360:SF177">
    <property type="entry name" value="RIBOFLAVIN TRANSPORTER MCH5"/>
    <property type="match status" value="1"/>
</dbReference>
<protein>
    <recommendedName>
        <fullName evidence="6">MFS general substrate transporter</fullName>
    </recommendedName>
</protein>
<feature type="transmembrane region" description="Helical" evidence="3">
    <location>
        <begin position="176"/>
        <end position="196"/>
    </location>
</feature>
<keyword evidence="3" id="KW-1133">Transmembrane helix</keyword>
<dbReference type="GeneID" id="37067712"/>
<evidence type="ECO:0000313" key="5">
    <source>
        <dbReference type="Proteomes" id="UP000247233"/>
    </source>
</evidence>
<evidence type="ECO:0000256" key="3">
    <source>
        <dbReference type="SAM" id="Phobius"/>
    </source>
</evidence>
<dbReference type="InterPro" id="IPR036259">
    <property type="entry name" value="MFS_trans_sf"/>
</dbReference>
<evidence type="ECO:0000313" key="4">
    <source>
        <dbReference type="EMBL" id="PWY73564.1"/>
    </source>
</evidence>
<dbReference type="PANTHER" id="PTHR11360">
    <property type="entry name" value="MONOCARBOXYLATE TRANSPORTER"/>
    <property type="match status" value="1"/>
</dbReference>
<sequence>MVSNPVPIANVFPDSIMFNNITADGVSFGWTIRILAFMFLGITRLVSLPHAPRIISQPPFHHISSVIARILCGLIADNYGFFNTMILNVGSVIIFELALWLLNTKATTIAFNALFGWGSGSSISLLPACIAQISDIKEIGLRVGMTYFVSSFACLTGNPISGALIRNGTDYRWMQVFSAVVVFVGFGFFVALRVALSPKVWAMV</sequence>
<dbReference type="EMBL" id="MSFL01000024">
    <property type="protein sequence ID" value="PWY73564.1"/>
    <property type="molecule type" value="Genomic_DNA"/>
</dbReference>
<dbReference type="InterPro" id="IPR011701">
    <property type="entry name" value="MFS"/>
</dbReference>
<comment type="similarity">
    <text evidence="2">Belongs to the major facilitator superfamily. Monocarboxylate porter (TC 2.A.1.13) family.</text>
</comment>
<comment type="caution">
    <text evidence="4">The sequence shown here is derived from an EMBL/GenBank/DDBJ whole genome shotgun (WGS) entry which is preliminary data.</text>
</comment>
<dbReference type="GO" id="GO:0016020">
    <property type="term" value="C:membrane"/>
    <property type="evidence" value="ECO:0007669"/>
    <property type="project" value="UniProtKB-SubCell"/>
</dbReference>
<evidence type="ECO:0000256" key="2">
    <source>
        <dbReference type="ARBA" id="ARBA00006727"/>
    </source>
</evidence>
<dbReference type="RefSeq" id="XP_025396735.1">
    <property type="nucleotide sequence ID" value="XM_025545475.1"/>
</dbReference>
<dbReference type="Gene3D" id="1.20.1250.20">
    <property type="entry name" value="MFS general substrate transporter like domains"/>
    <property type="match status" value="1"/>
</dbReference>
<evidence type="ECO:0000256" key="1">
    <source>
        <dbReference type="ARBA" id="ARBA00004141"/>
    </source>
</evidence>
<proteinExistence type="inferred from homology"/>
<dbReference type="Proteomes" id="UP000247233">
    <property type="component" value="Unassembled WGS sequence"/>
</dbReference>
<keyword evidence="5" id="KW-1185">Reference proteome</keyword>